<proteinExistence type="predicted"/>
<protein>
    <submittedName>
        <fullName evidence="2">Uncharacterized protein</fullName>
    </submittedName>
</protein>
<name>A0A6C0JP53_9ZZZZ</name>
<dbReference type="EMBL" id="MN740658">
    <property type="protein sequence ID" value="QHU06586.1"/>
    <property type="molecule type" value="Genomic_DNA"/>
</dbReference>
<accession>A0A6C0JP53</accession>
<evidence type="ECO:0000313" key="2">
    <source>
        <dbReference type="EMBL" id="QHU06586.1"/>
    </source>
</evidence>
<feature type="compositionally biased region" description="Low complexity" evidence="1">
    <location>
        <begin position="50"/>
        <end position="62"/>
    </location>
</feature>
<dbReference type="AlphaFoldDB" id="A0A6C0JP53"/>
<organism evidence="2">
    <name type="scientific">viral metagenome</name>
    <dbReference type="NCBI Taxonomy" id="1070528"/>
    <lineage>
        <taxon>unclassified sequences</taxon>
        <taxon>metagenomes</taxon>
        <taxon>organismal metagenomes</taxon>
    </lineage>
</organism>
<feature type="compositionally biased region" description="Basic residues" evidence="1">
    <location>
        <begin position="65"/>
        <end position="77"/>
    </location>
</feature>
<reference evidence="2" key="1">
    <citation type="journal article" date="2020" name="Nature">
        <title>Giant virus diversity and host interactions through global metagenomics.</title>
        <authorList>
            <person name="Schulz F."/>
            <person name="Roux S."/>
            <person name="Paez-Espino D."/>
            <person name="Jungbluth S."/>
            <person name="Walsh D.A."/>
            <person name="Denef V.J."/>
            <person name="McMahon K.D."/>
            <person name="Konstantinidis K.T."/>
            <person name="Eloe-Fadrosh E.A."/>
            <person name="Kyrpides N.C."/>
            <person name="Woyke T."/>
        </authorList>
    </citation>
    <scope>NUCLEOTIDE SEQUENCE</scope>
    <source>
        <strain evidence="2">GVMAG-S-1035315-10</strain>
    </source>
</reference>
<sequence>MSKWLTHVKATMKTMKAEKKSMGKKWFSHVLKTAKKTYHKKGGEEKEEMPATSAPAAMPTEGAGKKRRGGKTRRHRK</sequence>
<evidence type="ECO:0000256" key="1">
    <source>
        <dbReference type="SAM" id="MobiDB-lite"/>
    </source>
</evidence>
<feature type="region of interest" description="Disordered" evidence="1">
    <location>
        <begin position="37"/>
        <end position="77"/>
    </location>
</feature>